<protein>
    <submittedName>
        <fullName evidence="1">Uncharacterized protein</fullName>
    </submittedName>
</protein>
<evidence type="ECO:0000313" key="2">
    <source>
        <dbReference type="Proteomes" id="UP000517916"/>
    </source>
</evidence>
<name>A0ABR6BJN5_9PSEU</name>
<dbReference type="Proteomes" id="UP000517916">
    <property type="component" value="Unassembled WGS sequence"/>
</dbReference>
<evidence type="ECO:0000313" key="1">
    <source>
        <dbReference type="EMBL" id="MBA8926857.1"/>
    </source>
</evidence>
<gene>
    <name evidence="1" type="ORF">BC739_004063</name>
</gene>
<comment type="caution">
    <text evidence="1">The sequence shown here is derived from an EMBL/GenBank/DDBJ whole genome shotgun (WGS) entry which is preliminary data.</text>
</comment>
<proteinExistence type="predicted"/>
<dbReference type="EMBL" id="JACJID010000003">
    <property type="protein sequence ID" value="MBA8926857.1"/>
    <property type="molecule type" value="Genomic_DNA"/>
</dbReference>
<accession>A0ABR6BJN5</accession>
<sequence length="367" mass="38904">MPNRTSLIRRLAELRSSYTGETDSSVLPAISAGGATLDPEDRASVLRILTHNYAPRLLGANTTAPLPARIRHALFPDATSPGQQHLEAAVLLALRRARIHLRHRTAPRQAGMFRMIRSRPAELVLHLEPATLPALLAELCPRVVDGALVGVPGLRVRVHRRHVQLFRVTAPENRILVADISHRQWLAATAYLRAATGQAPTPLHVEDADPVPLTAHETAALAADSAALPPGLAALASSVLRRLMLLGERAEVSAMRAGGQMLCVQWSGGLSAELVAVGLVHPLMGLPGDDFDVWRVEDGLVHVRLGGGTGLTLELSRAGTPGETGREPAGRDLVAAWAVWEATLQSGSTPATAAPAALRLARMGAAS</sequence>
<keyword evidence="2" id="KW-1185">Reference proteome</keyword>
<dbReference type="RefSeq" id="WP_182838060.1">
    <property type="nucleotide sequence ID" value="NZ_BAAABQ010000020.1"/>
</dbReference>
<organism evidence="1 2">
    <name type="scientific">Kutzneria viridogrisea</name>
    <dbReference type="NCBI Taxonomy" id="47990"/>
    <lineage>
        <taxon>Bacteria</taxon>
        <taxon>Bacillati</taxon>
        <taxon>Actinomycetota</taxon>
        <taxon>Actinomycetes</taxon>
        <taxon>Pseudonocardiales</taxon>
        <taxon>Pseudonocardiaceae</taxon>
        <taxon>Kutzneria</taxon>
    </lineage>
</organism>
<reference evidence="1 2" key="1">
    <citation type="submission" date="2020-08" db="EMBL/GenBank/DDBJ databases">
        <title>Genomic Encyclopedia of Archaeal and Bacterial Type Strains, Phase II (KMG-II): from individual species to whole genera.</title>
        <authorList>
            <person name="Goeker M."/>
        </authorList>
    </citation>
    <scope>NUCLEOTIDE SEQUENCE [LARGE SCALE GENOMIC DNA]</scope>
    <source>
        <strain evidence="1 2">DSM 43850</strain>
    </source>
</reference>